<sequence>MAAQVPPAPALSPEAFLLVFVHHTAPPAGASDPMFGDCERLRVLGRSMLRAAYAAAILNQTHTWSSHSVLQRHLDETLPGFVARWVTAYDWRRKMRAVPLHVNLHDPEETMRIFETYVGAVAAQQPRIPNTAGRMASSAPESRLPRGDDSDVFAWIQTLVDAP</sequence>
<accession>A0A5C3PCF8</accession>
<name>A0A5C3PCF8_9APHY</name>
<dbReference type="InParanoid" id="A0A5C3PCF8"/>
<gene>
    <name evidence="2" type="ORF">K466DRAFT_492479</name>
</gene>
<protein>
    <submittedName>
        <fullName evidence="2">Uncharacterized protein</fullName>
    </submittedName>
</protein>
<proteinExistence type="predicted"/>
<organism evidence="2 3">
    <name type="scientific">Polyporus arcularius HHB13444</name>
    <dbReference type="NCBI Taxonomy" id="1314778"/>
    <lineage>
        <taxon>Eukaryota</taxon>
        <taxon>Fungi</taxon>
        <taxon>Dikarya</taxon>
        <taxon>Basidiomycota</taxon>
        <taxon>Agaricomycotina</taxon>
        <taxon>Agaricomycetes</taxon>
        <taxon>Polyporales</taxon>
        <taxon>Polyporaceae</taxon>
        <taxon>Polyporus</taxon>
    </lineage>
</organism>
<feature type="region of interest" description="Disordered" evidence="1">
    <location>
        <begin position="128"/>
        <end position="148"/>
    </location>
</feature>
<dbReference type="Proteomes" id="UP000308197">
    <property type="component" value="Unassembled WGS sequence"/>
</dbReference>
<evidence type="ECO:0000313" key="3">
    <source>
        <dbReference type="Proteomes" id="UP000308197"/>
    </source>
</evidence>
<dbReference type="EMBL" id="ML211192">
    <property type="protein sequence ID" value="TFK86609.1"/>
    <property type="molecule type" value="Genomic_DNA"/>
</dbReference>
<evidence type="ECO:0000256" key="1">
    <source>
        <dbReference type="SAM" id="MobiDB-lite"/>
    </source>
</evidence>
<reference evidence="2 3" key="1">
    <citation type="journal article" date="2019" name="Nat. Ecol. Evol.">
        <title>Megaphylogeny resolves global patterns of mushroom evolution.</title>
        <authorList>
            <person name="Varga T."/>
            <person name="Krizsan K."/>
            <person name="Foldi C."/>
            <person name="Dima B."/>
            <person name="Sanchez-Garcia M."/>
            <person name="Sanchez-Ramirez S."/>
            <person name="Szollosi G.J."/>
            <person name="Szarkandi J.G."/>
            <person name="Papp V."/>
            <person name="Albert L."/>
            <person name="Andreopoulos W."/>
            <person name="Angelini C."/>
            <person name="Antonin V."/>
            <person name="Barry K.W."/>
            <person name="Bougher N.L."/>
            <person name="Buchanan P."/>
            <person name="Buyck B."/>
            <person name="Bense V."/>
            <person name="Catcheside P."/>
            <person name="Chovatia M."/>
            <person name="Cooper J."/>
            <person name="Damon W."/>
            <person name="Desjardin D."/>
            <person name="Finy P."/>
            <person name="Geml J."/>
            <person name="Haridas S."/>
            <person name="Hughes K."/>
            <person name="Justo A."/>
            <person name="Karasinski D."/>
            <person name="Kautmanova I."/>
            <person name="Kiss B."/>
            <person name="Kocsube S."/>
            <person name="Kotiranta H."/>
            <person name="LaButti K.M."/>
            <person name="Lechner B.E."/>
            <person name="Liimatainen K."/>
            <person name="Lipzen A."/>
            <person name="Lukacs Z."/>
            <person name="Mihaltcheva S."/>
            <person name="Morgado L.N."/>
            <person name="Niskanen T."/>
            <person name="Noordeloos M.E."/>
            <person name="Ohm R.A."/>
            <person name="Ortiz-Santana B."/>
            <person name="Ovrebo C."/>
            <person name="Racz N."/>
            <person name="Riley R."/>
            <person name="Savchenko A."/>
            <person name="Shiryaev A."/>
            <person name="Soop K."/>
            <person name="Spirin V."/>
            <person name="Szebenyi C."/>
            <person name="Tomsovsky M."/>
            <person name="Tulloss R.E."/>
            <person name="Uehling J."/>
            <person name="Grigoriev I.V."/>
            <person name="Vagvolgyi C."/>
            <person name="Papp T."/>
            <person name="Martin F.M."/>
            <person name="Miettinen O."/>
            <person name="Hibbett D.S."/>
            <person name="Nagy L.G."/>
        </authorList>
    </citation>
    <scope>NUCLEOTIDE SEQUENCE [LARGE SCALE GENOMIC DNA]</scope>
    <source>
        <strain evidence="2 3">HHB13444</strain>
    </source>
</reference>
<dbReference type="STRING" id="1314778.A0A5C3PCF8"/>
<keyword evidence="3" id="KW-1185">Reference proteome</keyword>
<dbReference type="AlphaFoldDB" id="A0A5C3PCF8"/>
<evidence type="ECO:0000313" key="2">
    <source>
        <dbReference type="EMBL" id="TFK86609.1"/>
    </source>
</evidence>